<accession>A0A059NX89</accession>
<feature type="signal peptide" evidence="1">
    <location>
        <begin position="1"/>
        <end position="24"/>
    </location>
</feature>
<evidence type="ECO:0000313" key="4">
    <source>
        <dbReference type="Proteomes" id="UP000028868"/>
    </source>
</evidence>
<protein>
    <recommendedName>
        <fullName evidence="2">GPI inositol-deacylase PGAP1-like alpha/beta domain-containing protein</fullName>
    </recommendedName>
</protein>
<dbReference type="OrthoDB" id="9765872at2"/>
<dbReference type="InterPro" id="IPR029058">
    <property type="entry name" value="AB_hydrolase_fold"/>
</dbReference>
<reference evidence="3 4" key="2">
    <citation type="submission" date="2014-05" db="EMBL/GenBank/DDBJ databases">
        <title>Draft genome sequence of Halobacillus karajensis HK-03.</title>
        <authorList>
            <person name="Khelaifia S."/>
            <person name="Croce O."/>
            <person name="Lagier J.C."/>
            <person name="Raoult D."/>
        </authorList>
    </citation>
    <scope>NUCLEOTIDE SEQUENCE [LARGE SCALE GENOMIC DNA]</scope>
    <source>
        <strain evidence="3 4">HD-03</strain>
    </source>
</reference>
<evidence type="ECO:0000313" key="3">
    <source>
        <dbReference type="EMBL" id="CDQ23390.1"/>
    </source>
</evidence>
<dbReference type="SUPFAM" id="SSF53474">
    <property type="entry name" value="alpha/beta-Hydrolases"/>
    <property type="match status" value="1"/>
</dbReference>
<reference evidence="4" key="1">
    <citation type="submission" date="2014-03" db="EMBL/GenBank/DDBJ databases">
        <authorList>
            <person name="Urmite Genomes U."/>
        </authorList>
    </citation>
    <scope>NUCLEOTIDE SEQUENCE [LARGE SCALE GENOMIC DNA]</scope>
    <source>
        <strain evidence="4">HD-03</strain>
    </source>
</reference>
<name>A0A059NX89_9BACI</name>
<dbReference type="Pfam" id="PF07819">
    <property type="entry name" value="PGAP1"/>
    <property type="match status" value="1"/>
</dbReference>
<feature type="domain" description="GPI inositol-deacylase PGAP1-like alpha/beta" evidence="2">
    <location>
        <begin position="92"/>
        <end position="157"/>
    </location>
</feature>
<dbReference type="AlphaFoldDB" id="A0A059NX89"/>
<dbReference type="InterPro" id="IPR012908">
    <property type="entry name" value="PGAP1-ab_dom-like"/>
</dbReference>
<dbReference type="ESTHER" id="9baci-a0a059nx89">
    <property type="family name" value="BlEst2-lipase-like"/>
</dbReference>
<dbReference type="GO" id="GO:0016788">
    <property type="term" value="F:hydrolase activity, acting on ester bonds"/>
    <property type="evidence" value="ECO:0007669"/>
    <property type="project" value="InterPro"/>
</dbReference>
<dbReference type="PANTHER" id="PTHR37946">
    <property type="entry name" value="SLL1969 PROTEIN"/>
    <property type="match status" value="1"/>
</dbReference>
<dbReference type="Gene3D" id="3.40.50.1820">
    <property type="entry name" value="alpha/beta hydrolase"/>
    <property type="match status" value="1"/>
</dbReference>
<feature type="chain" id="PRO_5001578003" description="GPI inositol-deacylase PGAP1-like alpha/beta domain-containing protein" evidence="1">
    <location>
        <begin position="25"/>
        <end position="495"/>
    </location>
</feature>
<dbReference type="PANTHER" id="PTHR37946:SF1">
    <property type="entry name" value="SLL1969 PROTEIN"/>
    <property type="match status" value="1"/>
</dbReference>
<keyword evidence="4" id="KW-1185">Reference proteome</keyword>
<evidence type="ECO:0000256" key="1">
    <source>
        <dbReference type="SAM" id="SignalP"/>
    </source>
</evidence>
<sequence length="495" mass="55511">MVKSKKWMVIFMMFFLMVPSVSLAGSIKDGSSGEPGEWYVGDIPSNGSSSKHPILFVHGLNSSSETWYENNDMYETAYQNGYETAFIDLHPGKDMWENGALLKQKIKEIYQHFGKKIVVVAHSKGGIDTQSALIHYEADPFVERVITLSTPHYGSELADLAYSSWASWLAGTLGSKNDATHSLQTGYMDYFRSVTDQHENVLHTPIFTFGGTEWGSFGSSLYWGGLYLQPYGSNDGAVTVNSSRLPYSTEIKVGEWNHTTIKGATTFHHFKDYLNENAPAAAEFQTASLHHEQQAPVGHSLTGGEYTGTHQERVHVEKDASSVTFDWISDQKDTDLTLISPNKKTYRSFTVTKDDSEFLNSAYHHLITIHQPDAGKWTIETKANQKEHYLLDTAFESPVNAMLSREIEGNRMKVKSGKKMKVKTDMTIEYYGKNGKWKQRKVKPKKNGNAFEIPNLGEGIYNMTMDIEGSVDGSPLERTIIQSVYVDAHGKIYSP</sequence>
<organism evidence="3 4">
    <name type="scientific">Halobacillus karajensis</name>
    <dbReference type="NCBI Taxonomy" id="195088"/>
    <lineage>
        <taxon>Bacteria</taxon>
        <taxon>Bacillati</taxon>
        <taxon>Bacillota</taxon>
        <taxon>Bacilli</taxon>
        <taxon>Bacillales</taxon>
        <taxon>Bacillaceae</taxon>
        <taxon>Halobacillus</taxon>
    </lineage>
</organism>
<comment type="caution">
    <text evidence="3">The sequence shown here is derived from an EMBL/GenBank/DDBJ whole genome shotgun (WGS) entry which is preliminary data.</text>
</comment>
<dbReference type="EMBL" id="CCDI010000001">
    <property type="protein sequence ID" value="CDQ23390.1"/>
    <property type="molecule type" value="Genomic_DNA"/>
</dbReference>
<evidence type="ECO:0000259" key="2">
    <source>
        <dbReference type="Pfam" id="PF07819"/>
    </source>
</evidence>
<gene>
    <name evidence="3" type="ORF">BN983_01617</name>
</gene>
<keyword evidence="1" id="KW-0732">Signal</keyword>
<dbReference type="Proteomes" id="UP000028868">
    <property type="component" value="Unassembled WGS sequence"/>
</dbReference>
<dbReference type="RefSeq" id="WP_035507135.1">
    <property type="nucleotide sequence ID" value="NZ_CCDH010000001.1"/>
</dbReference>
<proteinExistence type="predicted"/>